<evidence type="ECO:0000256" key="6">
    <source>
        <dbReference type="ARBA" id="ARBA00022801"/>
    </source>
</evidence>
<reference evidence="14 15" key="1">
    <citation type="journal article" date="2018" name="Plant J.">
        <title>Genome sequences of Chlorella sorokiniana UTEX 1602 and Micractinium conductrix SAG 241.80: implications to maltose excretion by a green alga.</title>
        <authorList>
            <person name="Arriola M.B."/>
            <person name="Velmurugan N."/>
            <person name="Zhang Y."/>
            <person name="Plunkett M.H."/>
            <person name="Hondzo H."/>
            <person name="Barney B.M."/>
        </authorList>
    </citation>
    <scope>NUCLEOTIDE SEQUENCE [LARGE SCALE GENOMIC DNA]</scope>
    <source>
        <strain evidence="15">UTEX 1602</strain>
    </source>
</reference>
<evidence type="ECO:0000256" key="11">
    <source>
        <dbReference type="RuleBase" id="RU363096"/>
    </source>
</evidence>
<keyword evidence="5 11" id="KW-0934">Plastid</keyword>
<dbReference type="EC" id="3.1.2.-" evidence="11"/>
<dbReference type="Pfam" id="PF01643">
    <property type="entry name" value="Acyl-ACP_TE"/>
    <property type="match status" value="1"/>
</dbReference>
<name>A0A2P6TSB0_CHLSO</name>
<dbReference type="InterPro" id="IPR002864">
    <property type="entry name" value="Acyl-ACP_thioesterase_NHD"/>
</dbReference>
<evidence type="ECO:0000259" key="13">
    <source>
        <dbReference type="Pfam" id="PF20791"/>
    </source>
</evidence>
<evidence type="ECO:0000256" key="3">
    <source>
        <dbReference type="ARBA" id="ARBA00022516"/>
    </source>
</evidence>
<evidence type="ECO:0000256" key="10">
    <source>
        <dbReference type="ARBA" id="ARBA00023160"/>
    </source>
</evidence>
<dbReference type="GO" id="GO:0016297">
    <property type="term" value="F:fatty acyl-[ACP] hydrolase activity"/>
    <property type="evidence" value="ECO:0007669"/>
    <property type="project" value="InterPro"/>
</dbReference>
<evidence type="ECO:0000256" key="9">
    <source>
        <dbReference type="ARBA" id="ARBA00023098"/>
    </source>
</evidence>
<evidence type="ECO:0000259" key="12">
    <source>
        <dbReference type="Pfam" id="PF01643"/>
    </source>
</evidence>
<comment type="similarity">
    <text evidence="2 11">Belongs to the acyl-ACP thioesterase family.</text>
</comment>
<keyword evidence="6 11" id="KW-0378">Hydrolase</keyword>
<evidence type="ECO:0000313" key="14">
    <source>
        <dbReference type="EMBL" id="PRW56938.1"/>
    </source>
</evidence>
<evidence type="ECO:0000256" key="5">
    <source>
        <dbReference type="ARBA" id="ARBA00022640"/>
    </source>
</evidence>
<dbReference type="GO" id="GO:0009507">
    <property type="term" value="C:chloroplast"/>
    <property type="evidence" value="ECO:0007669"/>
    <property type="project" value="UniProtKB-SubCell"/>
</dbReference>
<proteinExistence type="inferred from homology"/>
<comment type="subcellular location">
    <subcellularLocation>
        <location evidence="1 11">Plastid</location>
        <location evidence="1 11">Chloroplast</location>
    </subcellularLocation>
</comment>
<keyword evidence="15" id="KW-1185">Reference proteome</keyword>
<keyword evidence="3 11" id="KW-0444">Lipid biosynthesis</keyword>
<feature type="domain" description="Acyl-ACP thioesterase N-terminal hotdog" evidence="12">
    <location>
        <begin position="74"/>
        <end position="204"/>
    </location>
</feature>
<dbReference type="PANTHER" id="PTHR31727:SF6">
    <property type="entry name" value="OLEOYL-ACYL CARRIER PROTEIN THIOESTERASE 1, CHLOROPLASTIC"/>
    <property type="match status" value="1"/>
</dbReference>
<dbReference type="Proteomes" id="UP000239899">
    <property type="component" value="Unassembled WGS sequence"/>
</dbReference>
<keyword evidence="7 11" id="KW-0276">Fatty acid metabolism</keyword>
<dbReference type="GO" id="GO:0000036">
    <property type="term" value="F:acyl carrier activity"/>
    <property type="evidence" value="ECO:0007669"/>
    <property type="project" value="TreeGrafter"/>
</dbReference>
<dbReference type="EMBL" id="LHPG02000007">
    <property type="protein sequence ID" value="PRW56938.1"/>
    <property type="molecule type" value="Genomic_DNA"/>
</dbReference>
<organism evidence="14 15">
    <name type="scientific">Chlorella sorokiniana</name>
    <name type="common">Freshwater green alga</name>
    <dbReference type="NCBI Taxonomy" id="3076"/>
    <lineage>
        <taxon>Eukaryota</taxon>
        <taxon>Viridiplantae</taxon>
        <taxon>Chlorophyta</taxon>
        <taxon>core chlorophytes</taxon>
        <taxon>Trebouxiophyceae</taxon>
        <taxon>Chlorellales</taxon>
        <taxon>Chlorellaceae</taxon>
        <taxon>Chlorella clade</taxon>
        <taxon>Chlorella</taxon>
    </lineage>
</organism>
<dbReference type="STRING" id="3076.A0A2P6TSB0"/>
<evidence type="ECO:0000256" key="2">
    <source>
        <dbReference type="ARBA" id="ARBA00006500"/>
    </source>
</evidence>
<dbReference type="OrthoDB" id="618395at2759"/>
<dbReference type="InterPro" id="IPR049427">
    <property type="entry name" value="Acyl-ACP_TE_C"/>
</dbReference>
<evidence type="ECO:0000313" key="15">
    <source>
        <dbReference type="Proteomes" id="UP000239899"/>
    </source>
</evidence>
<evidence type="ECO:0000256" key="7">
    <source>
        <dbReference type="ARBA" id="ARBA00022832"/>
    </source>
</evidence>
<sequence length="354" mass="39961">MRKMVQLEETCDDPVKLEAMKQAYRRGFKPLSNFNINEFVRNPALVQGAMDPEGPAVQSFPAVAVSRLLEGNRSFVEQHRIRGNEVGPDQRMNMISVATLLQECASNHAVAMWGRSTEGFASDPSMKGLIFVMTRMQIQMEHYPRWGDVVQIETWFQEDGKLAAQRDWVVTDAGSGRVLGRATSTWVMINMQTRRLSKFPEYMREKCECFQERPPRHAVVREQTRQKLPDLQLPAEIVGPIQVARRSDMDMNGHVNNVTYLAWAMETVPRDIYDDCHLYQMEIDYKAECLGGDLVESLASSCDTPDVLASNGAGPGALSFVHVLRRCQGEKVTELVRCRTTWRAGEPTVSSSDA</sequence>
<dbReference type="Gene3D" id="3.10.129.10">
    <property type="entry name" value="Hotdog Thioesterase"/>
    <property type="match status" value="1"/>
</dbReference>
<evidence type="ECO:0000256" key="1">
    <source>
        <dbReference type="ARBA" id="ARBA00004229"/>
    </source>
</evidence>
<dbReference type="PANTHER" id="PTHR31727">
    <property type="entry name" value="OLEOYL-ACYL CARRIER PROTEIN THIOESTERASE 1, CHLOROPLASTIC"/>
    <property type="match status" value="1"/>
</dbReference>
<keyword evidence="8" id="KW-0809">Transit peptide</keyword>
<dbReference type="CDD" id="cd00586">
    <property type="entry name" value="4HBT"/>
    <property type="match status" value="1"/>
</dbReference>
<dbReference type="InterPro" id="IPR029069">
    <property type="entry name" value="HotDog_dom_sf"/>
</dbReference>
<accession>A0A2P6TSB0</accession>
<dbReference type="InterPro" id="IPR045023">
    <property type="entry name" value="FATA/B"/>
</dbReference>
<keyword evidence="10 11" id="KW-0275">Fatty acid biosynthesis</keyword>
<comment type="caution">
    <text evidence="14">The sequence shown here is derived from an EMBL/GenBank/DDBJ whole genome shotgun (WGS) entry which is preliminary data.</text>
</comment>
<keyword evidence="9 11" id="KW-0443">Lipid metabolism</keyword>
<dbReference type="SUPFAM" id="SSF54637">
    <property type="entry name" value="Thioesterase/thiol ester dehydrase-isomerase"/>
    <property type="match status" value="2"/>
</dbReference>
<feature type="domain" description="Acyl-ACP thioesterase-like C-terminal" evidence="13">
    <location>
        <begin position="244"/>
        <end position="342"/>
    </location>
</feature>
<gene>
    <name evidence="14" type="ORF">C2E21_4367</name>
</gene>
<dbReference type="AlphaFoldDB" id="A0A2P6TSB0"/>
<evidence type="ECO:0000256" key="8">
    <source>
        <dbReference type="ARBA" id="ARBA00022946"/>
    </source>
</evidence>
<keyword evidence="4 11" id="KW-0150">Chloroplast</keyword>
<protein>
    <recommendedName>
        <fullName evidence="11">Acyl-[acyl-carrier-protein] hydrolase</fullName>
        <ecNumber evidence="11">3.1.2.-</ecNumber>
    </recommendedName>
</protein>
<comment type="function">
    <text evidence="11">Plays an essential role in chain termination during de novo fatty acid synthesis.</text>
</comment>
<evidence type="ECO:0000256" key="4">
    <source>
        <dbReference type="ARBA" id="ARBA00022528"/>
    </source>
</evidence>
<dbReference type="Pfam" id="PF20791">
    <property type="entry name" value="Acyl-ACP_TE_C"/>
    <property type="match status" value="1"/>
</dbReference>